<dbReference type="InterPro" id="IPR043128">
    <property type="entry name" value="Rev_trsase/Diguanyl_cyclase"/>
</dbReference>
<evidence type="ECO:0000256" key="2">
    <source>
        <dbReference type="ARBA" id="ARBA00022695"/>
    </source>
</evidence>
<keyword evidence="5" id="KW-0378">Hydrolase</keyword>
<dbReference type="SUPFAM" id="SSF53098">
    <property type="entry name" value="Ribonuclease H-like"/>
    <property type="match status" value="1"/>
</dbReference>
<proteinExistence type="predicted"/>
<dbReference type="GO" id="GO:0016787">
    <property type="term" value="F:hydrolase activity"/>
    <property type="evidence" value="ECO:0007669"/>
    <property type="project" value="UniProtKB-KW"/>
</dbReference>
<dbReference type="InterPro" id="IPR036397">
    <property type="entry name" value="RNaseH_sf"/>
</dbReference>
<dbReference type="GO" id="GO:0003964">
    <property type="term" value="F:RNA-directed DNA polymerase activity"/>
    <property type="evidence" value="ECO:0007669"/>
    <property type="project" value="UniProtKB-KW"/>
</dbReference>
<evidence type="ECO:0000256" key="1">
    <source>
        <dbReference type="ARBA" id="ARBA00022679"/>
    </source>
</evidence>
<evidence type="ECO:0000256" key="6">
    <source>
        <dbReference type="ARBA" id="ARBA00022918"/>
    </source>
</evidence>
<dbReference type="SUPFAM" id="SSF56672">
    <property type="entry name" value="DNA/RNA polymerases"/>
    <property type="match status" value="1"/>
</dbReference>
<evidence type="ECO:0000256" key="5">
    <source>
        <dbReference type="ARBA" id="ARBA00022801"/>
    </source>
</evidence>
<dbReference type="Proteomes" id="UP000321393">
    <property type="component" value="Unassembled WGS sequence"/>
</dbReference>
<dbReference type="GO" id="GO:0003676">
    <property type="term" value="F:nucleic acid binding"/>
    <property type="evidence" value="ECO:0007669"/>
    <property type="project" value="InterPro"/>
</dbReference>
<dbReference type="EMBL" id="SSTE01022745">
    <property type="protein sequence ID" value="KAA0031760.1"/>
    <property type="molecule type" value="Genomic_DNA"/>
</dbReference>
<evidence type="ECO:0000256" key="4">
    <source>
        <dbReference type="ARBA" id="ARBA00022759"/>
    </source>
</evidence>
<evidence type="ECO:0000313" key="8">
    <source>
        <dbReference type="EMBL" id="KAA0031760.1"/>
    </source>
</evidence>
<accession>A0A5A7SLY1</accession>
<keyword evidence="2" id="KW-0548">Nucleotidyltransferase</keyword>
<reference evidence="8 9" key="1">
    <citation type="submission" date="2019-08" db="EMBL/GenBank/DDBJ databases">
        <title>Draft genome sequences of two oriental melons (Cucumis melo L. var makuwa).</title>
        <authorList>
            <person name="Kwon S.-Y."/>
        </authorList>
    </citation>
    <scope>NUCLEOTIDE SEQUENCE [LARGE SCALE GENOMIC DNA]</scope>
    <source>
        <strain evidence="9">cv. SW 3</strain>
        <tissue evidence="8">Leaf</tissue>
    </source>
</reference>
<sequence length="607" mass="69344">MVGWLYVHIGAGCCYCGSMLSWLDLIGWRLLPWYVLSMRELHLVACLLVDMEHVVVDNREYEVFLSSEPVVREYPDVFLDELPRLPPPREIDFAIELESSTTPISRAPYRMAPAELKELKVQLQELLDKGYYQVTIRDSDIPKTTFQSRYGHYEFIVLETLRANKLYAKFSKYEFSLKKVSFLGHVVSNEGVSVDPTKIEVVSSWPRPSIVSEVHSFLDLAGYYRRFVEDFSRIPSPLTQLTRKGTSFVWIPACESSIPSPLTQLTSPYSAIWQGKVVAYASRRLKSHEQNYPTHDLELAAVVFALKIWRHYLYGEKIQNFTNCMANVVVDALSRKVSHSATLIIEQAPLLKDFERAEIAVSIGEVISQLAQLAQLSRRLIEAGQREEFSISFDGGLMFERRLCVLANNAVKTELLTEAHSSPFSMHLRRQPRILTGYAMIWVVVDRLTKSAYFILGKSTYIASKWEQLYMTEVIRLHGVPVSIVSGRDARFTSKFRKELQLALGTRLDFSTAFHHQTDGQIDSYQATIVMALFEALYDRCCRSLVCWGEIEHLNLLRPSSLAHRHLPIVACPSSFALRRLPFVGRCPVHFVAPIRTIQSTSSVLFR</sequence>
<dbReference type="InterPro" id="IPR050951">
    <property type="entry name" value="Retrovirus_Pol_polyprotein"/>
</dbReference>
<evidence type="ECO:0000256" key="3">
    <source>
        <dbReference type="ARBA" id="ARBA00022722"/>
    </source>
</evidence>
<dbReference type="InterPro" id="IPR012337">
    <property type="entry name" value="RNaseH-like_sf"/>
</dbReference>
<dbReference type="PANTHER" id="PTHR37984:SF5">
    <property type="entry name" value="PROTEIN NYNRIN-LIKE"/>
    <property type="match status" value="1"/>
</dbReference>
<dbReference type="GO" id="GO:0004519">
    <property type="term" value="F:endonuclease activity"/>
    <property type="evidence" value="ECO:0007669"/>
    <property type="project" value="UniProtKB-KW"/>
</dbReference>
<gene>
    <name evidence="8" type="ORF">E6C27_scaffold506G00260</name>
</gene>
<dbReference type="Pfam" id="PF17917">
    <property type="entry name" value="RT_RNaseH"/>
    <property type="match status" value="1"/>
</dbReference>
<evidence type="ECO:0000313" key="9">
    <source>
        <dbReference type="Proteomes" id="UP000321393"/>
    </source>
</evidence>
<dbReference type="Gene3D" id="3.30.70.270">
    <property type="match status" value="2"/>
</dbReference>
<organism evidence="8 9">
    <name type="scientific">Cucumis melo var. makuwa</name>
    <name type="common">Oriental melon</name>
    <dbReference type="NCBI Taxonomy" id="1194695"/>
    <lineage>
        <taxon>Eukaryota</taxon>
        <taxon>Viridiplantae</taxon>
        <taxon>Streptophyta</taxon>
        <taxon>Embryophyta</taxon>
        <taxon>Tracheophyta</taxon>
        <taxon>Spermatophyta</taxon>
        <taxon>Magnoliopsida</taxon>
        <taxon>eudicotyledons</taxon>
        <taxon>Gunneridae</taxon>
        <taxon>Pentapetalae</taxon>
        <taxon>rosids</taxon>
        <taxon>fabids</taxon>
        <taxon>Cucurbitales</taxon>
        <taxon>Cucurbitaceae</taxon>
        <taxon>Benincaseae</taxon>
        <taxon>Cucumis</taxon>
    </lineage>
</organism>
<keyword evidence="4" id="KW-0255">Endonuclease</keyword>
<dbReference type="PANTHER" id="PTHR37984">
    <property type="entry name" value="PROTEIN CBG26694"/>
    <property type="match status" value="1"/>
</dbReference>
<keyword evidence="6" id="KW-0695">RNA-directed DNA polymerase</keyword>
<dbReference type="InterPro" id="IPR041373">
    <property type="entry name" value="RT_RNaseH"/>
</dbReference>
<keyword evidence="3" id="KW-0540">Nuclease</keyword>
<protein>
    <submittedName>
        <fullName evidence="8">Pol protein</fullName>
    </submittedName>
</protein>
<keyword evidence="1" id="KW-0808">Transferase</keyword>
<name>A0A5A7SLY1_CUCMM</name>
<dbReference type="InterPro" id="IPR043502">
    <property type="entry name" value="DNA/RNA_pol_sf"/>
</dbReference>
<comment type="caution">
    <text evidence="8">The sequence shown here is derived from an EMBL/GenBank/DDBJ whole genome shotgun (WGS) entry which is preliminary data.</text>
</comment>
<dbReference type="AlphaFoldDB" id="A0A5A7SLY1"/>
<feature type="domain" description="Reverse transcriptase RNase H-like" evidence="7">
    <location>
        <begin position="276"/>
        <end position="328"/>
    </location>
</feature>
<evidence type="ECO:0000259" key="7">
    <source>
        <dbReference type="Pfam" id="PF17917"/>
    </source>
</evidence>
<dbReference type="OrthoDB" id="407598at2759"/>
<dbReference type="Gene3D" id="3.30.420.10">
    <property type="entry name" value="Ribonuclease H-like superfamily/Ribonuclease H"/>
    <property type="match status" value="1"/>
</dbReference>